<keyword evidence="2" id="KW-1185">Reference proteome</keyword>
<name>B3R2L3_CUPTR</name>
<protein>
    <submittedName>
        <fullName evidence="1">Doubtful cds</fullName>
    </submittedName>
</protein>
<reference evidence="1 2" key="1">
    <citation type="journal article" date="2008" name="Genome Res.">
        <title>Genome sequence of the beta-rhizobium Cupriavidus taiwanensis and comparative genomics of rhizobia.</title>
        <authorList>
            <person name="Amadou C."/>
            <person name="Pascal G."/>
            <person name="Mangenot S."/>
            <person name="Glew M."/>
            <person name="Bontemps C."/>
            <person name="Capela D."/>
            <person name="Carrere S."/>
            <person name="Cruveiller S."/>
            <person name="Dossat C."/>
            <person name="Lajus A."/>
            <person name="Marchetti M."/>
            <person name="Poinsot V."/>
            <person name="Rouy Z."/>
            <person name="Servin B."/>
            <person name="Saad M."/>
            <person name="Schenowitz C."/>
            <person name="Barbe V."/>
            <person name="Batut J."/>
            <person name="Medigue C."/>
            <person name="Masson-Boivin C."/>
        </authorList>
    </citation>
    <scope>NUCLEOTIDE SEQUENCE [LARGE SCALE GENOMIC DNA]</scope>
    <source>
        <strain evidence="2">DSM 17343 / BCRC 17206 / CCUG 44338 / CIP 107171 / LMG 19424 / R1</strain>
    </source>
</reference>
<organism evidence="1 2">
    <name type="scientific">Cupriavidus taiwanensis (strain DSM 17343 / BCRC 17206 / CCUG 44338 / CIP 107171 / LMG 19424 / R1)</name>
    <name type="common">Ralstonia taiwanensis (strain LMG 19424)</name>
    <dbReference type="NCBI Taxonomy" id="977880"/>
    <lineage>
        <taxon>Bacteria</taxon>
        <taxon>Pseudomonadati</taxon>
        <taxon>Pseudomonadota</taxon>
        <taxon>Betaproteobacteria</taxon>
        <taxon>Burkholderiales</taxon>
        <taxon>Burkholderiaceae</taxon>
        <taxon>Cupriavidus</taxon>
    </lineage>
</organism>
<accession>B3R2L3</accession>
<gene>
    <name evidence="1" type="ordered locus">RALTA_A1762</name>
</gene>
<dbReference type="EMBL" id="CU633749">
    <property type="protein sequence ID" value="CAQ69704.1"/>
    <property type="molecule type" value="Genomic_DNA"/>
</dbReference>
<proteinExistence type="predicted"/>
<evidence type="ECO:0000313" key="2">
    <source>
        <dbReference type="Proteomes" id="UP000001692"/>
    </source>
</evidence>
<sequence>MNASHCRETLQCGKVAVCHLIFYFYTTNLG</sequence>
<dbReference type="Proteomes" id="UP000001692">
    <property type="component" value="Chromosome 1"/>
</dbReference>
<evidence type="ECO:0000313" key="1">
    <source>
        <dbReference type="EMBL" id="CAQ69704.1"/>
    </source>
</evidence>
<dbReference type="KEGG" id="cti:RALTA_A1762"/>
<dbReference type="AlphaFoldDB" id="B3R2L3"/>
<dbReference type="HOGENOM" id="CLU_3403074_0_0_4"/>